<gene>
    <name evidence="1" type="ORF">IP98_02454</name>
</gene>
<organism evidence="1 2">
    <name type="scientific">Flavobacterium cauense R2A-7</name>
    <dbReference type="NCBI Taxonomy" id="1341154"/>
    <lineage>
        <taxon>Bacteria</taxon>
        <taxon>Pseudomonadati</taxon>
        <taxon>Bacteroidota</taxon>
        <taxon>Flavobacteriia</taxon>
        <taxon>Flavobacteriales</taxon>
        <taxon>Flavobacteriaceae</taxon>
        <taxon>Flavobacterium</taxon>
    </lineage>
</organism>
<accession>V6S4L8</accession>
<dbReference type="Gene3D" id="2.40.70.10">
    <property type="entry name" value="Acid Proteases"/>
    <property type="match status" value="2"/>
</dbReference>
<sequence>MKTSVLFLGFGLLLCSSCKLISVINNESVTTKAGSIKVENVNLPIVRINIATAKEKAFLFDTGASLSFINSDSILDENTVRKAFAFGTIKTPDGGKTKNKLLPVHIETPWFESDNKVVGFFPISNGKCNYRMPFDGVVGLDVFINSDLILELNSQESVITSHKTENFDKNQLLGFEKIDVVFEKKSIKIPLTINGETNNYLLDTGNSSTLILPYSSHLDSLSNKKIIIEGKSLSSLKGKFGEEAIMFYDAKIGLGNQIFKAPVLTQKEGKIWNMGMEAIKQFNWFINFSTQEVYIKRNLLLPQEIVLKKMYYSSIEGDKIVVMTKVKGSNRYKLGDEIISVNNEKVTPENICKVQKLLNETNDWETLKIEVKPQAKPQS</sequence>
<keyword evidence="2" id="KW-1185">Reference proteome</keyword>
<comment type="caution">
    <text evidence="1">The sequence shown here is derived from an EMBL/GenBank/DDBJ whole genome shotgun (WGS) entry which is preliminary data.</text>
</comment>
<dbReference type="AlphaFoldDB" id="V6S4L8"/>
<dbReference type="RefSeq" id="WP_023571053.1">
    <property type="nucleotide sequence ID" value="NZ_AVBI01000018.1"/>
</dbReference>
<evidence type="ECO:0008006" key="3">
    <source>
        <dbReference type="Google" id="ProtNLM"/>
    </source>
</evidence>
<dbReference type="EMBL" id="VLKQ01000012">
    <property type="protein sequence ID" value="TWI09293.1"/>
    <property type="molecule type" value="Genomic_DNA"/>
</dbReference>
<dbReference type="OrthoDB" id="5166556at2"/>
<evidence type="ECO:0000313" key="2">
    <source>
        <dbReference type="Proteomes" id="UP000319848"/>
    </source>
</evidence>
<protein>
    <recommendedName>
        <fullName evidence="3">Aspartyl protease</fullName>
    </recommendedName>
</protein>
<dbReference type="InterPro" id="IPR021109">
    <property type="entry name" value="Peptidase_aspartic_dom_sf"/>
</dbReference>
<dbReference type="Proteomes" id="UP000319848">
    <property type="component" value="Unassembled WGS sequence"/>
</dbReference>
<dbReference type="STRING" id="1341154.FCR2A7T_19360"/>
<name>V6S4L8_9FLAO</name>
<evidence type="ECO:0000313" key="1">
    <source>
        <dbReference type="EMBL" id="TWI09293.1"/>
    </source>
</evidence>
<reference evidence="1 2" key="1">
    <citation type="journal article" date="2015" name="Stand. Genomic Sci.">
        <title>Genomic Encyclopedia of Bacterial and Archaeal Type Strains, Phase III: the genomes of soil and plant-associated and newly described type strains.</title>
        <authorList>
            <person name="Whitman W.B."/>
            <person name="Woyke T."/>
            <person name="Klenk H.P."/>
            <person name="Zhou Y."/>
            <person name="Lilburn T.G."/>
            <person name="Beck B.J."/>
            <person name="De Vos P."/>
            <person name="Vandamme P."/>
            <person name="Eisen J.A."/>
            <person name="Garrity G."/>
            <person name="Hugenholtz P."/>
            <person name="Kyrpides N.C."/>
        </authorList>
    </citation>
    <scope>NUCLEOTIDE SEQUENCE [LARGE SCALE GENOMIC DNA]</scope>
    <source>
        <strain evidence="1 2">CGMCC 1.7270</strain>
    </source>
</reference>
<proteinExistence type="predicted"/>